<sequence length="82" mass="9213">MTKQITKQIERCGKSPTSCSFSYDSKKYLAKYGSFLSLVMTMSGAQNGIRDLLLKNTKSSNMLLKDISCLDLSKNYVSHSNY</sequence>
<keyword evidence="2" id="KW-1185">Reference proteome</keyword>
<organism evidence="3">
    <name type="scientific">Onchocerca flexuosa</name>
    <dbReference type="NCBI Taxonomy" id="387005"/>
    <lineage>
        <taxon>Eukaryota</taxon>
        <taxon>Metazoa</taxon>
        <taxon>Ecdysozoa</taxon>
        <taxon>Nematoda</taxon>
        <taxon>Chromadorea</taxon>
        <taxon>Rhabditida</taxon>
        <taxon>Spirurina</taxon>
        <taxon>Spiruromorpha</taxon>
        <taxon>Filarioidea</taxon>
        <taxon>Onchocercidae</taxon>
        <taxon>Onchocerca</taxon>
    </lineage>
</organism>
<dbReference type="WBParaSite" id="OFLC_0000129501-mRNA-1">
    <property type="protein sequence ID" value="OFLC_0000129501-mRNA-1"/>
    <property type="gene ID" value="OFLC_0000129501"/>
</dbReference>
<gene>
    <name evidence="1" type="ORF">OFLC_LOCUS1296</name>
</gene>
<reference evidence="3" key="1">
    <citation type="submission" date="2016-06" db="UniProtKB">
        <authorList>
            <consortium name="WormBaseParasite"/>
        </authorList>
    </citation>
    <scope>IDENTIFICATION</scope>
</reference>
<evidence type="ECO:0000313" key="2">
    <source>
        <dbReference type="Proteomes" id="UP000267606"/>
    </source>
</evidence>
<accession>A0A183H1D6</accession>
<dbReference type="EMBL" id="UZAJ01000586">
    <property type="protein sequence ID" value="VDO29010.1"/>
    <property type="molecule type" value="Genomic_DNA"/>
</dbReference>
<dbReference type="STRING" id="387005.A0A183H1D6"/>
<name>A0A183H1D6_9BILA</name>
<dbReference type="Proteomes" id="UP000267606">
    <property type="component" value="Unassembled WGS sequence"/>
</dbReference>
<evidence type="ECO:0000313" key="3">
    <source>
        <dbReference type="WBParaSite" id="OFLC_0000129501-mRNA-1"/>
    </source>
</evidence>
<proteinExistence type="predicted"/>
<protein>
    <submittedName>
        <fullName evidence="3">Ovule protein</fullName>
    </submittedName>
</protein>
<reference evidence="1 2" key="2">
    <citation type="submission" date="2018-11" db="EMBL/GenBank/DDBJ databases">
        <authorList>
            <consortium name="Pathogen Informatics"/>
        </authorList>
    </citation>
    <scope>NUCLEOTIDE SEQUENCE [LARGE SCALE GENOMIC DNA]</scope>
</reference>
<dbReference type="AlphaFoldDB" id="A0A183H1D6"/>
<evidence type="ECO:0000313" key="1">
    <source>
        <dbReference type="EMBL" id="VDO29010.1"/>
    </source>
</evidence>